<gene>
    <name evidence="2" type="ORF">GCM10023321_28520</name>
</gene>
<dbReference type="RefSeq" id="WP_185063918.1">
    <property type="nucleotide sequence ID" value="NZ_BAABJP010000010.1"/>
</dbReference>
<feature type="chain" id="PRO_5045476042" description="DUF3574 domain-containing protein" evidence="1">
    <location>
        <begin position="26"/>
        <end position="141"/>
    </location>
</feature>
<keyword evidence="3" id="KW-1185">Reference proteome</keyword>
<dbReference type="PROSITE" id="PS51257">
    <property type="entry name" value="PROKAR_LIPOPROTEIN"/>
    <property type="match status" value="1"/>
</dbReference>
<protein>
    <recommendedName>
        <fullName evidence="4">DUF3574 domain-containing protein</fullName>
    </recommendedName>
</protein>
<dbReference type="InterPro" id="IPR021957">
    <property type="entry name" value="DUF3574"/>
</dbReference>
<evidence type="ECO:0000313" key="2">
    <source>
        <dbReference type="EMBL" id="GAA5155347.1"/>
    </source>
</evidence>
<organism evidence="2 3">
    <name type="scientific">Pseudonocardia eucalypti</name>
    <dbReference type="NCBI Taxonomy" id="648755"/>
    <lineage>
        <taxon>Bacteria</taxon>
        <taxon>Bacillati</taxon>
        <taxon>Actinomycetota</taxon>
        <taxon>Actinomycetes</taxon>
        <taxon>Pseudonocardiales</taxon>
        <taxon>Pseudonocardiaceae</taxon>
        <taxon>Pseudonocardia</taxon>
    </lineage>
</organism>
<dbReference type="EMBL" id="BAABJP010000010">
    <property type="protein sequence ID" value="GAA5155347.1"/>
    <property type="molecule type" value="Genomic_DNA"/>
</dbReference>
<evidence type="ECO:0000256" key="1">
    <source>
        <dbReference type="SAM" id="SignalP"/>
    </source>
</evidence>
<dbReference type="Pfam" id="PF12098">
    <property type="entry name" value="DUF3574"/>
    <property type="match status" value="1"/>
</dbReference>
<evidence type="ECO:0008006" key="4">
    <source>
        <dbReference type="Google" id="ProtNLM"/>
    </source>
</evidence>
<comment type="caution">
    <text evidence="2">The sequence shown here is derived from an EMBL/GenBank/DDBJ whole genome shotgun (WGS) entry which is preliminary data.</text>
</comment>
<keyword evidence="1" id="KW-0732">Signal</keyword>
<name>A0ABP9Q1A9_9PSEU</name>
<sequence>MRRLIMFVVLAAALAGCAEVQPAAAAPPPGCSGYVRTELFFGTTRQGGPEISDAEFRAFLDAEITPRFPDGLTMLTGFGQFRGADGKLARERSQVLVLLYPVNTAPDSGTKIDQIRELYKRKFNQESVLRADDPEPSCVSF</sequence>
<proteinExistence type="predicted"/>
<accession>A0ABP9Q1A9</accession>
<dbReference type="Proteomes" id="UP001428817">
    <property type="component" value="Unassembled WGS sequence"/>
</dbReference>
<feature type="signal peptide" evidence="1">
    <location>
        <begin position="1"/>
        <end position="25"/>
    </location>
</feature>
<evidence type="ECO:0000313" key="3">
    <source>
        <dbReference type="Proteomes" id="UP001428817"/>
    </source>
</evidence>
<reference evidence="3" key="1">
    <citation type="journal article" date="2019" name="Int. J. Syst. Evol. Microbiol.">
        <title>The Global Catalogue of Microorganisms (GCM) 10K type strain sequencing project: providing services to taxonomists for standard genome sequencing and annotation.</title>
        <authorList>
            <consortium name="The Broad Institute Genomics Platform"/>
            <consortium name="The Broad Institute Genome Sequencing Center for Infectious Disease"/>
            <person name="Wu L."/>
            <person name="Ma J."/>
        </authorList>
    </citation>
    <scope>NUCLEOTIDE SEQUENCE [LARGE SCALE GENOMIC DNA]</scope>
    <source>
        <strain evidence="3">JCM 18303</strain>
    </source>
</reference>